<proteinExistence type="predicted"/>
<feature type="region of interest" description="Disordered" evidence="1">
    <location>
        <begin position="106"/>
        <end position="125"/>
    </location>
</feature>
<organism evidence="2 3">
    <name type="scientific">Jaculus jaculus</name>
    <name type="common">Lesser Egyptian jerboa</name>
    <dbReference type="NCBI Taxonomy" id="51337"/>
    <lineage>
        <taxon>Eukaryota</taxon>
        <taxon>Metazoa</taxon>
        <taxon>Chordata</taxon>
        <taxon>Craniata</taxon>
        <taxon>Vertebrata</taxon>
        <taxon>Euteleostomi</taxon>
        <taxon>Mammalia</taxon>
        <taxon>Eutheria</taxon>
        <taxon>Euarchontoglires</taxon>
        <taxon>Glires</taxon>
        <taxon>Rodentia</taxon>
        <taxon>Myomorpha</taxon>
        <taxon>Dipodoidea</taxon>
        <taxon>Dipodidae</taxon>
        <taxon>Dipodinae</taxon>
        <taxon>Jaculus</taxon>
    </lineage>
</organism>
<evidence type="ECO:0000313" key="3">
    <source>
        <dbReference type="Proteomes" id="UP000694385"/>
    </source>
</evidence>
<dbReference type="Ensembl" id="ENSJJAT00000031259.1">
    <property type="protein sequence ID" value="ENSJJAP00000024675.1"/>
    <property type="gene ID" value="ENSJJAG00000024072.1"/>
</dbReference>
<dbReference type="Proteomes" id="UP000694385">
    <property type="component" value="Unassembled WGS sequence"/>
</dbReference>
<dbReference type="PANTHER" id="PTHR31831:SF1">
    <property type="entry name" value="RIKEN CDNA 2010003K11 GENE"/>
    <property type="match status" value="1"/>
</dbReference>
<name>A0A8C5LLJ1_JACJA</name>
<sequence length="125" mass="14055">MGTSRRSQSLRGPGPCYGKLQETQGRPLEGRLLRALSLRQGHEKPRLRGLDGSVEGQEAPAQERPPGTLGDTERLIEAQQGNSRRWLRQYQQQVRRRWQSFVSSLPGVTLSRPTSPEHPLDITSC</sequence>
<keyword evidence="3" id="KW-1185">Reference proteome</keyword>
<dbReference type="InterPro" id="IPR027990">
    <property type="entry name" value="DUF4633"/>
</dbReference>
<dbReference type="GeneTree" id="ENSGT00390000012120"/>
<feature type="compositionally biased region" description="Basic and acidic residues" evidence="1">
    <location>
        <begin position="40"/>
        <end position="49"/>
    </location>
</feature>
<feature type="compositionally biased region" description="Polar residues" evidence="1">
    <location>
        <begin position="1"/>
        <end position="10"/>
    </location>
</feature>
<protein>
    <submittedName>
        <fullName evidence="2">RIKEN cDNA 2010003K11 gene</fullName>
    </submittedName>
</protein>
<evidence type="ECO:0000313" key="2">
    <source>
        <dbReference type="Ensembl" id="ENSJJAP00000024675.1"/>
    </source>
</evidence>
<feature type="region of interest" description="Disordered" evidence="1">
    <location>
        <begin position="1"/>
        <end position="25"/>
    </location>
</feature>
<dbReference type="Pfam" id="PF15464">
    <property type="entry name" value="DUF4633"/>
    <property type="match status" value="1"/>
</dbReference>
<dbReference type="AlphaFoldDB" id="A0A8C5LLJ1"/>
<reference evidence="2" key="2">
    <citation type="submission" date="2025-09" db="UniProtKB">
        <authorList>
            <consortium name="Ensembl"/>
        </authorList>
    </citation>
    <scope>IDENTIFICATION</scope>
</reference>
<dbReference type="PANTHER" id="PTHR31831">
    <property type="entry name" value="HYPOTHETICAL PROTEIN LOC689065"/>
    <property type="match status" value="1"/>
</dbReference>
<accession>A0A8C5LLJ1</accession>
<dbReference type="OMA" id="WLKQYQQ"/>
<feature type="region of interest" description="Disordered" evidence="1">
    <location>
        <begin position="39"/>
        <end position="72"/>
    </location>
</feature>
<evidence type="ECO:0000256" key="1">
    <source>
        <dbReference type="SAM" id="MobiDB-lite"/>
    </source>
</evidence>
<reference evidence="2" key="1">
    <citation type="submission" date="2025-08" db="UniProtKB">
        <authorList>
            <consortium name="Ensembl"/>
        </authorList>
    </citation>
    <scope>IDENTIFICATION</scope>
</reference>